<keyword evidence="5 6" id="KW-0472">Membrane</keyword>
<comment type="subcellular location">
    <subcellularLocation>
        <location evidence="1">Membrane</location>
        <topology evidence="1">Multi-pass membrane protein</topology>
    </subcellularLocation>
</comment>
<dbReference type="Gene3D" id="1.20.1250.20">
    <property type="entry name" value="MFS general substrate transporter like domains"/>
    <property type="match status" value="1"/>
</dbReference>
<keyword evidence="3 6" id="KW-0812">Transmembrane</keyword>
<evidence type="ECO:0000256" key="4">
    <source>
        <dbReference type="ARBA" id="ARBA00022989"/>
    </source>
</evidence>
<organism evidence="8 9">
    <name type="scientific">Fonsecaea pedrosoi CBS 271.37</name>
    <dbReference type="NCBI Taxonomy" id="1442368"/>
    <lineage>
        <taxon>Eukaryota</taxon>
        <taxon>Fungi</taxon>
        <taxon>Dikarya</taxon>
        <taxon>Ascomycota</taxon>
        <taxon>Pezizomycotina</taxon>
        <taxon>Eurotiomycetes</taxon>
        <taxon>Chaetothyriomycetidae</taxon>
        <taxon>Chaetothyriales</taxon>
        <taxon>Herpotrichiellaceae</taxon>
        <taxon>Fonsecaea</taxon>
    </lineage>
</organism>
<evidence type="ECO:0000256" key="5">
    <source>
        <dbReference type="ARBA" id="ARBA00023136"/>
    </source>
</evidence>
<dbReference type="GO" id="GO:0016020">
    <property type="term" value="C:membrane"/>
    <property type="evidence" value="ECO:0007669"/>
    <property type="project" value="UniProtKB-SubCell"/>
</dbReference>
<dbReference type="InterPro" id="IPR036259">
    <property type="entry name" value="MFS_trans_sf"/>
</dbReference>
<sequence>MLGLTRSKNQSPAEDTFPTGQFLVLAICRLAEPVAVTSIFPYAWLMVKQFGMADASFWAGVLIASFSLTEALCSLLWGGLSDRIGRRPVLLFGCFGTMISLLIVGFSTSFTMALAGRILGGALNGNIGVIQTMVGELTTKPEWEPKAYAIMPFVWAIGTIIGPAIGGIFANPSASYPDAFSKQGLFGQFPWLLPNLICASLMLVSILNGYLYLRETHPDLAGARDSSVYQNIAEQTRIITAAGATADNAVDLRQESYGTFNEIDVQKNDQWQVNADGTSREPSISEKTSPKWLTKKVVMLTLALSIYTYHSMCYDHLLPIFYQDKAVNQISIAASGLVDIPGGLGLSTRDVGVIMSVNGVIALFIQAVIFPFTAERLGIWRVFVLVTILHPVAFFIVPYLALLPSHLLYPGIYTCLTIRNFLSILDYPVILILLKQASPSPAYLGRINGLAASAGAACRTVAPPIAGLLYEWGSNIGFTGLAWWFAGFVAIVGVFQLWFVPREKNNGATTVVKSIVPCLDNSAGERVSDVVDVTVLDDENGDHDHDHDHEYAYA</sequence>
<keyword evidence="4 6" id="KW-1133">Transmembrane helix</keyword>
<feature type="transmembrane region" description="Helical" evidence="6">
    <location>
        <begin position="189"/>
        <end position="213"/>
    </location>
</feature>
<feature type="transmembrane region" description="Helical" evidence="6">
    <location>
        <begin position="407"/>
        <end position="434"/>
    </location>
</feature>
<dbReference type="VEuPathDB" id="FungiDB:Z517_04271"/>
<gene>
    <name evidence="8" type="ORF">Z517_04271</name>
</gene>
<keyword evidence="9" id="KW-1185">Reference proteome</keyword>
<feature type="transmembrane region" description="Helical" evidence="6">
    <location>
        <begin position="481"/>
        <end position="500"/>
    </location>
</feature>
<feature type="transmembrane region" description="Helical" evidence="6">
    <location>
        <begin position="147"/>
        <end position="169"/>
    </location>
</feature>
<feature type="transmembrane region" description="Helical" evidence="6">
    <location>
        <begin position="297"/>
        <end position="317"/>
    </location>
</feature>
<accession>A0A0D2DTX4</accession>
<evidence type="ECO:0000256" key="1">
    <source>
        <dbReference type="ARBA" id="ARBA00004141"/>
    </source>
</evidence>
<name>A0A0D2DTX4_9EURO</name>
<dbReference type="SUPFAM" id="SSF103473">
    <property type="entry name" value="MFS general substrate transporter"/>
    <property type="match status" value="1"/>
</dbReference>
<dbReference type="EMBL" id="KN846971">
    <property type="protein sequence ID" value="KIW81246.1"/>
    <property type="molecule type" value="Genomic_DNA"/>
</dbReference>
<dbReference type="RefSeq" id="XP_013285054.1">
    <property type="nucleotide sequence ID" value="XM_013429600.1"/>
</dbReference>
<feature type="transmembrane region" description="Helical" evidence="6">
    <location>
        <begin position="446"/>
        <end position="469"/>
    </location>
</feature>
<reference evidence="8 9" key="1">
    <citation type="submission" date="2015-01" db="EMBL/GenBank/DDBJ databases">
        <title>The Genome Sequence of Fonsecaea pedrosoi CBS 271.37.</title>
        <authorList>
            <consortium name="The Broad Institute Genomics Platform"/>
            <person name="Cuomo C."/>
            <person name="de Hoog S."/>
            <person name="Gorbushina A."/>
            <person name="Stielow B."/>
            <person name="Teixiera M."/>
            <person name="Abouelleil A."/>
            <person name="Chapman S.B."/>
            <person name="Priest M."/>
            <person name="Young S.K."/>
            <person name="Wortman J."/>
            <person name="Nusbaum C."/>
            <person name="Birren B."/>
        </authorList>
    </citation>
    <scope>NUCLEOTIDE SEQUENCE [LARGE SCALE GENOMIC DNA]</scope>
    <source>
        <strain evidence="8 9">CBS 271.37</strain>
    </source>
</reference>
<dbReference type="InterPro" id="IPR020846">
    <property type="entry name" value="MFS_dom"/>
</dbReference>
<protein>
    <recommendedName>
        <fullName evidence="7">Major facilitator superfamily (MFS) profile domain-containing protein</fullName>
    </recommendedName>
</protein>
<feature type="transmembrane region" description="Helical" evidence="6">
    <location>
        <begin position="89"/>
        <end position="108"/>
    </location>
</feature>
<proteinExistence type="predicted"/>
<evidence type="ECO:0000313" key="9">
    <source>
        <dbReference type="Proteomes" id="UP000053029"/>
    </source>
</evidence>
<dbReference type="HOGENOM" id="CLU_001265_54_5_1"/>
<dbReference type="OrthoDB" id="10262656at2759"/>
<feature type="transmembrane region" description="Helical" evidence="6">
    <location>
        <begin position="57"/>
        <end position="77"/>
    </location>
</feature>
<dbReference type="AlphaFoldDB" id="A0A0D2DTX4"/>
<feature type="transmembrane region" description="Helical" evidence="6">
    <location>
        <begin position="351"/>
        <end position="370"/>
    </location>
</feature>
<dbReference type="Proteomes" id="UP000053029">
    <property type="component" value="Unassembled WGS sequence"/>
</dbReference>
<evidence type="ECO:0000256" key="6">
    <source>
        <dbReference type="SAM" id="Phobius"/>
    </source>
</evidence>
<feature type="transmembrane region" description="Helical" evidence="6">
    <location>
        <begin position="114"/>
        <end position="135"/>
    </location>
</feature>
<dbReference type="GeneID" id="25303761"/>
<evidence type="ECO:0000259" key="7">
    <source>
        <dbReference type="PROSITE" id="PS50850"/>
    </source>
</evidence>
<feature type="domain" description="Major facilitator superfamily (MFS) profile" evidence="7">
    <location>
        <begin position="21"/>
        <end position="505"/>
    </location>
</feature>
<dbReference type="CDD" id="cd17330">
    <property type="entry name" value="MFS_SLC46_TetA_like"/>
    <property type="match status" value="1"/>
</dbReference>
<dbReference type="PANTHER" id="PTHR23504">
    <property type="entry name" value="MAJOR FACILITATOR SUPERFAMILY DOMAIN-CONTAINING PROTEIN 10"/>
    <property type="match status" value="1"/>
</dbReference>
<evidence type="ECO:0000313" key="8">
    <source>
        <dbReference type="EMBL" id="KIW81246.1"/>
    </source>
</evidence>
<dbReference type="PROSITE" id="PS50850">
    <property type="entry name" value="MFS"/>
    <property type="match status" value="1"/>
</dbReference>
<evidence type="ECO:0000256" key="3">
    <source>
        <dbReference type="ARBA" id="ARBA00022692"/>
    </source>
</evidence>
<keyword evidence="2" id="KW-0813">Transport</keyword>
<dbReference type="GO" id="GO:0022857">
    <property type="term" value="F:transmembrane transporter activity"/>
    <property type="evidence" value="ECO:0007669"/>
    <property type="project" value="InterPro"/>
</dbReference>
<feature type="transmembrane region" description="Helical" evidence="6">
    <location>
        <begin position="382"/>
        <end position="401"/>
    </location>
</feature>
<feature type="transmembrane region" description="Helical" evidence="6">
    <location>
        <begin position="21"/>
        <end position="45"/>
    </location>
</feature>
<dbReference type="InterPro" id="IPR011701">
    <property type="entry name" value="MFS"/>
</dbReference>
<dbReference type="Pfam" id="PF07690">
    <property type="entry name" value="MFS_1"/>
    <property type="match status" value="1"/>
</dbReference>
<evidence type="ECO:0000256" key="2">
    <source>
        <dbReference type="ARBA" id="ARBA00022448"/>
    </source>
</evidence>
<dbReference type="PANTHER" id="PTHR23504:SF2">
    <property type="entry name" value="TRANSPORTER, PUTATIVE (AFU_ORTHOLOGUE AFUA_8G04150)-RELATED"/>
    <property type="match status" value="1"/>
</dbReference>